<dbReference type="InterPro" id="IPR011050">
    <property type="entry name" value="Pectin_lyase_fold/virulence"/>
</dbReference>
<evidence type="ECO:0000313" key="3">
    <source>
        <dbReference type="Proteomes" id="UP000176547"/>
    </source>
</evidence>
<reference evidence="2 3" key="1">
    <citation type="journal article" date="2016" name="Nat. Commun.">
        <title>Thousands of microbial genomes shed light on interconnected biogeochemical processes in an aquifer system.</title>
        <authorList>
            <person name="Anantharaman K."/>
            <person name="Brown C.T."/>
            <person name="Hug L.A."/>
            <person name="Sharon I."/>
            <person name="Castelle C.J."/>
            <person name="Probst A.J."/>
            <person name="Thomas B.C."/>
            <person name="Singh A."/>
            <person name="Wilkins M.J."/>
            <person name="Karaoz U."/>
            <person name="Brodie E.L."/>
            <person name="Williams K.H."/>
            <person name="Hubbard S.S."/>
            <person name="Banfield J.F."/>
        </authorList>
    </citation>
    <scope>NUCLEOTIDE SEQUENCE [LARGE SCALE GENOMIC DNA]</scope>
</reference>
<protein>
    <recommendedName>
        <fullName evidence="1">Right handed beta helix domain-containing protein</fullName>
    </recommendedName>
</protein>
<dbReference type="Pfam" id="PF13229">
    <property type="entry name" value="Beta_helix"/>
    <property type="match status" value="1"/>
</dbReference>
<dbReference type="Pfam" id="PF08757">
    <property type="entry name" value="CotH"/>
    <property type="match status" value="1"/>
</dbReference>
<feature type="domain" description="Right handed beta helix" evidence="1">
    <location>
        <begin position="711"/>
        <end position="841"/>
    </location>
</feature>
<dbReference type="Proteomes" id="UP000176547">
    <property type="component" value="Unassembled WGS sequence"/>
</dbReference>
<sequence length="943" mass="107645">MTLKRFYYRFIKDRKLKTVVFLVVLIGAVFGVWALKHKESLRKNPRAFAMYQQIRKLGDIVYLPYLFKKDEVPTYELEIAPDQKKLMDESLPSGTGYIYTDKVFVPAKFFYKGKEYDVRVRYRGDEDLHWKHPKKSYLVEFKDSAPFSGQTRINFILVDDRKFALEQFNNWRAEKLGLLHPPSGFADLRINGRNHGLYFMIENWSPEMLAKWEVPDGSNFYSALDLPALYQTPPSFGFWDNLHGWQLVVEDARVSYEHYSELDKLVELLHTERDEDFFARIFDLIDRDNFYAWQVHQELTNSVHQNVDNVRLFFDNSKGKFIFIPWDVSSDTPDSDNSDIYSSLSARIFTNPKYLHEKNEQVYRYVSDEKNLDEDLAFYDETYRAIRPSLYKDRMKIFTNRDADKMHKQFRQQIIDNFERLNSLFENQRTILAEVRLTGDDVPRFQNNFILAAIDLKVESVPDFRLQEITATLTDQSTLTDYQLFYDANQNLRLDPAEADNYRDALIYTSRVRSDVEGVLEKQLTNHRFFLVSSQMSATEFASRLDSFSVVLQNAITGEKVANSAIGVRIINEQAFVDFEKISDINRFALENSIFRVDLARKTISLSAGEYRIEKTVVVPKGLKLRVAPDVTLRLASGVSIISYSPVEMVGTVSQPIVLTSLDAGRPWGTFGVVSAGSESVFRNTIFRDGKDAYINGIFFIGMLSSYHSDILVESSQFSGAQGDDAINVKSAEATIIRNRFVNNSSDAVDLDFVKTGEVAANEFVRNGNDGVDLSGSSVLVRDNYFEGSGDKGVSIGELSVNPKIYNNVFNGCLIGVEVKDGSTPKIINNVFYRNQIGLNAYMKKPIFGGAIAQVYNSIIWENTEDVKIDERSKIEIQNSAFRGADGQNGNFAAAPAFENPAARVFTVRRQADNIQFMNGGDTEVLRSELGIEREEAPVGLIR</sequence>
<evidence type="ECO:0000313" key="2">
    <source>
        <dbReference type="EMBL" id="OGE76135.1"/>
    </source>
</evidence>
<evidence type="ECO:0000259" key="1">
    <source>
        <dbReference type="Pfam" id="PF13229"/>
    </source>
</evidence>
<dbReference type="InterPro" id="IPR039448">
    <property type="entry name" value="Beta_helix"/>
</dbReference>
<dbReference type="Gene3D" id="2.160.20.10">
    <property type="entry name" value="Single-stranded right-handed beta-helix, Pectin lyase-like"/>
    <property type="match status" value="1"/>
</dbReference>
<dbReference type="InterPro" id="IPR006626">
    <property type="entry name" value="PbH1"/>
</dbReference>
<proteinExistence type="predicted"/>
<gene>
    <name evidence="2" type="ORF">A3K06_00985</name>
</gene>
<dbReference type="EMBL" id="MFEG01000016">
    <property type="protein sequence ID" value="OGE76135.1"/>
    <property type="molecule type" value="Genomic_DNA"/>
</dbReference>
<dbReference type="InterPro" id="IPR012334">
    <property type="entry name" value="Pectin_lyas_fold"/>
</dbReference>
<comment type="caution">
    <text evidence="2">The sequence shown here is derived from an EMBL/GenBank/DDBJ whole genome shotgun (WGS) entry which is preliminary data.</text>
</comment>
<dbReference type="AlphaFoldDB" id="A0A1F5NEU6"/>
<dbReference type="SUPFAM" id="SSF51126">
    <property type="entry name" value="Pectin lyase-like"/>
    <property type="match status" value="1"/>
</dbReference>
<dbReference type="PANTHER" id="PTHR40050:SF1">
    <property type="entry name" value="INNER SPORE COAT PROTEIN H"/>
    <property type="match status" value="1"/>
</dbReference>
<dbReference type="SMART" id="SM00710">
    <property type="entry name" value="PbH1"/>
    <property type="match status" value="7"/>
</dbReference>
<dbReference type="InterPro" id="IPR014867">
    <property type="entry name" value="Spore_coat_CotH_CotH2/3/7"/>
</dbReference>
<organism evidence="2 3">
    <name type="scientific">Candidatus Doudnabacteria bacterium RIFCSPHIGHO2_01_52_17</name>
    <dbReference type="NCBI Taxonomy" id="1817820"/>
    <lineage>
        <taxon>Bacteria</taxon>
        <taxon>Candidatus Doudnaibacteriota</taxon>
    </lineage>
</organism>
<accession>A0A1F5NEU6</accession>
<dbReference type="PANTHER" id="PTHR40050">
    <property type="entry name" value="INNER SPORE COAT PROTEIN H"/>
    <property type="match status" value="1"/>
</dbReference>
<name>A0A1F5NEU6_9BACT</name>